<evidence type="ECO:0000256" key="4">
    <source>
        <dbReference type="ARBA" id="ARBA00035656"/>
    </source>
</evidence>
<sequence>MGTTKNDMERVGLFKEMEYVSIKDPYKESAKFAFNEAANKNKQMMSKSSKERSTGSMAGYFDKDYKILPASYVDPVSLRRKARLEEKKKNIVTKPFVSMYRARSPPGSSNYAVVAIADHTNFILNLFFPPLNGNQYEQFYW</sequence>
<evidence type="ECO:0000256" key="1">
    <source>
        <dbReference type="ARBA" id="ARBA00004300"/>
    </source>
</evidence>
<organism evidence="6 7">
    <name type="scientific">Rotaria socialis</name>
    <dbReference type="NCBI Taxonomy" id="392032"/>
    <lineage>
        <taxon>Eukaryota</taxon>
        <taxon>Metazoa</taxon>
        <taxon>Spiralia</taxon>
        <taxon>Gnathifera</taxon>
        <taxon>Rotifera</taxon>
        <taxon>Eurotatoria</taxon>
        <taxon>Bdelloidea</taxon>
        <taxon>Philodinida</taxon>
        <taxon>Philodinidae</taxon>
        <taxon>Rotaria</taxon>
    </lineage>
</organism>
<evidence type="ECO:0000256" key="2">
    <source>
        <dbReference type="ARBA" id="ARBA00022490"/>
    </source>
</evidence>
<protein>
    <recommendedName>
        <fullName evidence="5">Cilia-and flagella-associated protein 96</fullName>
    </recommendedName>
</protein>
<dbReference type="GO" id="GO:0005881">
    <property type="term" value="C:cytoplasmic microtubule"/>
    <property type="evidence" value="ECO:0007669"/>
    <property type="project" value="TreeGrafter"/>
</dbReference>
<dbReference type="Pfam" id="PF15239">
    <property type="entry name" value="CFAP96-like"/>
    <property type="match status" value="1"/>
</dbReference>
<proteinExistence type="inferred from homology"/>
<dbReference type="EMBL" id="CAJOBP010005758">
    <property type="protein sequence ID" value="CAF4477203.1"/>
    <property type="molecule type" value="Genomic_DNA"/>
</dbReference>
<dbReference type="AlphaFoldDB" id="A0A820U4D1"/>
<dbReference type="Proteomes" id="UP000663873">
    <property type="component" value="Unassembled WGS sequence"/>
</dbReference>
<reference evidence="6" key="1">
    <citation type="submission" date="2021-02" db="EMBL/GenBank/DDBJ databases">
        <authorList>
            <person name="Nowell W R."/>
        </authorList>
    </citation>
    <scope>NUCLEOTIDE SEQUENCE</scope>
</reference>
<evidence type="ECO:0000256" key="5">
    <source>
        <dbReference type="ARBA" id="ARBA00035693"/>
    </source>
</evidence>
<dbReference type="PANTHER" id="PTHR31144">
    <property type="entry name" value="UPF0602 PROTEIN C4ORF47"/>
    <property type="match status" value="1"/>
</dbReference>
<comment type="similarity">
    <text evidence="4">Belongs to the CFAP96 family.</text>
</comment>
<evidence type="ECO:0000256" key="3">
    <source>
        <dbReference type="ARBA" id="ARBA00023212"/>
    </source>
</evidence>
<evidence type="ECO:0000313" key="6">
    <source>
        <dbReference type="EMBL" id="CAF4477203.1"/>
    </source>
</evidence>
<comment type="caution">
    <text evidence="6">The sequence shown here is derived from an EMBL/GenBank/DDBJ whole genome shotgun (WGS) entry which is preliminary data.</text>
</comment>
<accession>A0A820U4D1</accession>
<keyword evidence="2" id="KW-0963">Cytoplasm</keyword>
<name>A0A820U4D1_9BILA</name>
<keyword evidence="3" id="KW-0206">Cytoskeleton</keyword>
<dbReference type="InterPro" id="IPR029358">
    <property type="entry name" value="CFAP96"/>
</dbReference>
<evidence type="ECO:0000313" key="7">
    <source>
        <dbReference type="Proteomes" id="UP000663873"/>
    </source>
</evidence>
<gene>
    <name evidence="6" type="ORF">UJA718_LOCUS24649</name>
</gene>
<keyword evidence="7" id="KW-1185">Reference proteome</keyword>
<dbReference type="GO" id="GO:0005813">
    <property type="term" value="C:centrosome"/>
    <property type="evidence" value="ECO:0007669"/>
    <property type="project" value="UniProtKB-SubCell"/>
</dbReference>
<dbReference type="PANTHER" id="PTHR31144:SF1">
    <property type="entry name" value="UPF0602 PROTEIN C4ORF47"/>
    <property type="match status" value="1"/>
</dbReference>
<comment type="subcellular location">
    <subcellularLocation>
        <location evidence="1">Cytoplasm</location>
        <location evidence="1">Cytoskeleton</location>
        <location evidence="1">Microtubule organizing center</location>
        <location evidence="1">Centrosome</location>
    </subcellularLocation>
</comment>